<proteinExistence type="predicted"/>
<evidence type="ECO:0000313" key="3">
    <source>
        <dbReference type="Proteomes" id="UP000318528"/>
    </source>
</evidence>
<name>A0A553BWG3_9FLAO</name>
<dbReference type="Proteomes" id="UP000318528">
    <property type="component" value="Unassembled WGS sequence"/>
</dbReference>
<protein>
    <submittedName>
        <fullName evidence="2">Uncharacterized protein</fullName>
    </submittedName>
</protein>
<evidence type="ECO:0000313" key="2">
    <source>
        <dbReference type="EMBL" id="TRX12526.1"/>
    </source>
</evidence>
<comment type="caution">
    <text evidence="2">The sequence shown here is derived from an EMBL/GenBank/DDBJ whole genome shotgun (WGS) entry which is preliminary data.</text>
</comment>
<evidence type="ECO:0000313" key="4">
    <source>
        <dbReference type="Proteomes" id="UP000318669"/>
    </source>
</evidence>
<dbReference type="RefSeq" id="WP_143387078.1">
    <property type="nucleotide sequence ID" value="NZ_VJZL01000003.1"/>
</dbReference>
<keyword evidence="3" id="KW-1185">Reference proteome</keyword>
<gene>
    <name evidence="2" type="ORF">FNW11_03035</name>
    <name evidence="1" type="ORF">FNW12_08095</name>
</gene>
<dbReference type="EMBL" id="VJZN01000011">
    <property type="protein sequence ID" value="TRX06545.1"/>
    <property type="molecule type" value="Genomic_DNA"/>
</dbReference>
<dbReference type="Proteomes" id="UP000318669">
    <property type="component" value="Unassembled WGS sequence"/>
</dbReference>
<sequence length="203" mass="22986">MKLYILISAFLMLSFSKENKNSNDYDSQLTQIVYEFKTNIMDKNKCEDLKRKAYYLSDEIQKTIDDDQNSEYEEKKLVQLKKEVKAVEEFIGTVGNSGNNMFVKMDLIYLANSRINSSIATVVKDKFCAEIITISLNGYVATLASNDSSNNYTVSYKWKLSNATNTGNGTMGLPSKSIRHIYDNRSNPASKRITIISVSCKSL</sequence>
<evidence type="ECO:0000313" key="1">
    <source>
        <dbReference type="EMBL" id="TRX06545.1"/>
    </source>
</evidence>
<dbReference type="OrthoDB" id="349713at117743"/>
<accession>A0A553BWG3</accession>
<reference evidence="3 4" key="1">
    <citation type="submission" date="2019-07" db="EMBL/GenBank/DDBJ databases">
        <title>Novel species of Flavobacterium.</title>
        <authorList>
            <person name="Liu Q."/>
            <person name="Xin Y.-H."/>
        </authorList>
    </citation>
    <scope>NUCLEOTIDE SEQUENCE [LARGE SCALE GENOMIC DNA]</scope>
    <source>
        <strain evidence="1 3">GSP39</strain>
        <strain evidence="2 4">GSR22</strain>
    </source>
</reference>
<organism evidence="2 4">
    <name type="scientific">Flavobacterium gawalongense</name>
    <dbReference type="NCBI Taxonomy" id="2594432"/>
    <lineage>
        <taxon>Bacteria</taxon>
        <taxon>Pseudomonadati</taxon>
        <taxon>Bacteroidota</taxon>
        <taxon>Flavobacteriia</taxon>
        <taxon>Flavobacteriales</taxon>
        <taxon>Flavobacteriaceae</taxon>
        <taxon>Flavobacterium</taxon>
    </lineage>
</organism>
<dbReference type="AlphaFoldDB" id="A0A553BWG3"/>
<dbReference type="EMBL" id="VJZL01000003">
    <property type="protein sequence ID" value="TRX12526.1"/>
    <property type="molecule type" value="Genomic_DNA"/>
</dbReference>